<dbReference type="EMBL" id="LM997413">
    <property type="protein sequence ID" value="CEA06739.1"/>
    <property type="molecule type" value="Genomic_DNA"/>
</dbReference>
<dbReference type="Gene3D" id="3.10.20.280">
    <property type="entry name" value="RnfH-like"/>
    <property type="match status" value="1"/>
</dbReference>
<dbReference type="NCBIfam" id="NF002490">
    <property type="entry name" value="PRK01777.1"/>
    <property type="match status" value="1"/>
</dbReference>
<comment type="similarity">
    <text evidence="1 2">Belongs to the UPF0125 (RnfH) family.</text>
</comment>
<protein>
    <recommendedName>
        <fullName evidence="2">UPF0125 protein BN1049_03050</fullName>
    </recommendedName>
</protein>
<dbReference type="Pfam" id="PF03658">
    <property type="entry name" value="Ub-RnfH"/>
    <property type="match status" value="1"/>
</dbReference>
<dbReference type="SUPFAM" id="SSF54285">
    <property type="entry name" value="MoaD/ThiS"/>
    <property type="match status" value="1"/>
</dbReference>
<proteinExistence type="inferred from homology"/>
<dbReference type="PANTHER" id="PTHR37483:SF1">
    <property type="entry name" value="UPF0125 PROTEIN RATB"/>
    <property type="match status" value="1"/>
</dbReference>
<dbReference type="PANTHER" id="PTHR37483">
    <property type="entry name" value="UPF0125 PROTEIN RATB"/>
    <property type="match status" value="1"/>
</dbReference>
<organism evidence="3">
    <name type="scientific">Pseudomonas saudimassiliensis</name>
    <dbReference type="NCBI Taxonomy" id="1461581"/>
    <lineage>
        <taxon>Bacteria</taxon>
        <taxon>Pseudomonadati</taxon>
        <taxon>Pseudomonadota</taxon>
        <taxon>Gammaproteobacteria</taxon>
        <taxon>Pseudomonadales</taxon>
        <taxon>Pseudomonadaceae</taxon>
        <taxon>Pseudomonas</taxon>
    </lineage>
</organism>
<gene>
    <name evidence="3" type="ORF">BN1049_03050</name>
</gene>
<name>A0A078MKF5_9PSED</name>
<accession>A0A078MKF5</accession>
<dbReference type="InterPro" id="IPR037021">
    <property type="entry name" value="RnfH_sf"/>
</dbReference>
<evidence type="ECO:0000256" key="2">
    <source>
        <dbReference type="HAMAP-Rule" id="MF_00460"/>
    </source>
</evidence>
<reference evidence="3" key="1">
    <citation type="submission" date="2014-07" db="EMBL/GenBank/DDBJ databases">
        <authorList>
            <person name="Urmite Genomes Urmite Genomes"/>
        </authorList>
    </citation>
    <scope>NUCLEOTIDE SEQUENCE</scope>
    <source>
        <strain evidence="3">12M76_air</strain>
    </source>
</reference>
<dbReference type="PATRIC" id="fig|1461581.3.peg.2986"/>
<dbReference type="InterPro" id="IPR016155">
    <property type="entry name" value="Mopterin_synth/thiamin_S_b"/>
</dbReference>
<dbReference type="OrthoDB" id="9796575at2"/>
<evidence type="ECO:0000313" key="3">
    <source>
        <dbReference type="EMBL" id="CEA06739.1"/>
    </source>
</evidence>
<dbReference type="EMBL" id="LK391969">
    <property type="protein sequence ID" value="CEF28067.1"/>
    <property type="molecule type" value="Genomic_DNA"/>
</dbReference>
<dbReference type="AlphaFoldDB" id="A0A078MKF5"/>
<dbReference type="HAMAP" id="MF_00460">
    <property type="entry name" value="UPF0125_RnfH"/>
    <property type="match status" value="1"/>
</dbReference>
<evidence type="ECO:0000256" key="1">
    <source>
        <dbReference type="ARBA" id="ARBA00010645"/>
    </source>
</evidence>
<dbReference type="InterPro" id="IPR005346">
    <property type="entry name" value="RnfH"/>
</dbReference>
<dbReference type="RefSeq" id="WP_044501261.1">
    <property type="nucleotide sequence ID" value="NZ_LK391969.1"/>
</dbReference>
<sequence>MSDPAITVEVAYALPDQQRIIRLTVPEGTTALEAARLSGLAEHFPGLDVEQCAMGVFGKLVPKPAERVLSDNERVELYRPLIADPKEVRKQRAARAKEAGKAE</sequence>